<gene>
    <name evidence="7" type="ORF">GB927_032010</name>
</gene>
<dbReference type="Proteomes" id="UP000996601">
    <property type="component" value="Unassembled WGS sequence"/>
</dbReference>
<evidence type="ECO:0000313" key="8">
    <source>
        <dbReference type="Proteomes" id="UP000996601"/>
    </source>
</evidence>
<dbReference type="SUPFAM" id="SSF53850">
    <property type="entry name" value="Periplasmic binding protein-like II"/>
    <property type="match status" value="1"/>
</dbReference>
<dbReference type="CDD" id="cd01004">
    <property type="entry name" value="PBP2_MidA_like"/>
    <property type="match status" value="1"/>
</dbReference>
<keyword evidence="8" id="KW-1185">Reference proteome</keyword>
<dbReference type="InterPro" id="IPR001638">
    <property type="entry name" value="Solute-binding_3/MltF_N"/>
</dbReference>
<evidence type="ECO:0000256" key="3">
    <source>
        <dbReference type="ARBA" id="ARBA00022729"/>
    </source>
</evidence>
<evidence type="ECO:0000256" key="2">
    <source>
        <dbReference type="ARBA" id="ARBA00010333"/>
    </source>
</evidence>
<reference evidence="7" key="1">
    <citation type="submission" date="2021-07" db="EMBL/GenBank/DDBJ databases">
        <title>Shinella sp. nov., a novel member of the genus Shinella from water.</title>
        <authorList>
            <person name="Deng Y."/>
        </authorList>
    </citation>
    <scope>NUCLEOTIDE SEQUENCE</scope>
    <source>
        <strain evidence="7">CPCC 100929</strain>
    </source>
</reference>
<comment type="caution">
    <text evidence="7">The sequence shown here is derived from an EMBL/GenBank/DDBJ whole genome shotgun (WGS) entry which is preliminary data.</text>
</comment>
<name>A0ABT1RHN2_9HYPH</name>
<accession>A0ABT1RHN2</accession>
<evidence type="ECO:0000313" key="7">
    <source>
        <dbReference type="EMBL" id="MCQ4634698.1"/>
    </source>
</evidence>
<dbReference type="PROSITE" id="PS01039">
    <property type="entry name" value="SBP_BACTERIAL_3"/>
    <property type="match status" value="1"/>
</dbReference>
<dbReference type="PANTHER" id="PTHR35936:SF17">
    <property type="entry name" value="ARGININE-BINDING EXTRACELLULAR PROTEIN ARTP"/>
    <property type="match status" value="1"/>
</dbReference>
<evidence type="ECO:0000256" key="1">
    <source>
        <dbReference type="ARBA" id="ARBA00004418"/>
    </source>
</evidence>
<dbReference type="EMBL" id="WHSB02000022">
    <property type="protein sequence ID" value="MCQ4634698.1"/>
    <property type="molecule type" value="Genomic_DNA"/>
</dbReference>
<comment type="similarity">
    <text evidence="2 4">Belongs to the bacterial solute-binding protein 3 family.</text>
</comment>
<evidence type="ECO:0000256" key="4">
    <source>
        <dbReference type="RuleBase" id="RU003744"/>
    </source>
</evidence>
<comment type="subcellular location">
    <subcellularLocation>
        <location evidence="1">Periplasm</location>
    </subcellularLocation>
</comment>
<keyword evidence="3" id="KW-0732">Signal</keyword>
<dbReference type="PANTHER" id="PTHR35936">
    <property type="entry name" value="MEMBRANE-BOUND LYTIC MUREIN TRANSGLYCOSYLASE F"/>
    <property type="match status" value="1"/>
</dbReference>
<evidence type="ECO:0000256" key="5">
    <source>
        <dbReference type="SAM" id="MobiDB-lite"/>
    </source>
</evidence>
<dbReference type="Pfam" id="PF00497">
    <property type="entry name" value="SBP_bac_3"/>
    <property type="match status" value="1"/>
</dbReference>
<proteinExistence type="inferred from homology"/>
<sequence>MVPASPRIRGEASGIDQHAKSLKREERDMSRLLAALLLCTAATASLGPALAEDKPALPERIVATGTVRIAVNAAYPPMESRDPTTNEFIGFDIDLGNALAAELGLKAEWIDGQFSQTLPSLVSKRVDLIHSAMIDTKERQETVDFIDYLVSGQQVYAMIDGPIKAVEDMCGQKVAVSKGTTALKALTKWNEENCVGKGKPAVDMVIDSSFGQQIANMKQKRTVAGVQGLEGIGVIIEDSKGTMALVGKPITASNAGLAFLKEDTQLRDAYMWAMKRKFADGTYHKLLEKWNLKASAYPEPTFNNNAE</sequence>
<dbReference type="Gene3D" id="3.40.190.10">
    <property type="entry name" value="Periplasmic binding protein-like II"/>
    <property type="match status" value="2"/>
</dbReference>
<feature type="domain" description="Solute-binding protein family 3/N-terminal" evidence="6">
    <location>
        <begin position="66"/>
        <end position="294"/>
    </location>
</feature>
<evidence type="ECO:0000259" key="6">
    <source>
        <dbReference type="SMART" id="SM00062"/>
    </source>
</evidence>
<organism evidence="7 8">
    <name type="scientific">Shinella lacus</name>
    <dbReference type="NCBI Taxonomy" id="2654216"/>
    <lineage>
        <taxon>Bacteria</taxon>
        <taxon>Pseudomonadati</taxon>
        <taxon>Pseudomonadota</taxon>
        <taxon>Alphaproteobacteria</taxon>
        <taxon>Hyphomicrobiales</taxon>
        <taxon>Rhizobiaceae</taxon>
        <taxon>Shinella</taxon>
    </lineage>
</organism>
<dbReference type="SMART" id="SM00062">
    <property type="entry name" value="PBPb"/>
    <property type="match status" value="1"/>
</dbReference>
<dbReference type="InterPro" id="IPR018313">
    <property type="entry name" value="SBP_3_CS"/>
</dbReference>
<protein>
    <submittedName>
        <fullName evidence="7">ABC transporter substrate-binding protein</fullName>
    </submittedName>
</protein>
<feature type="region of interest" description="Disordered" evidence="5">
    <location>
        <begin position="1"/>
        <end position="21"/>
    </location>
</feature>